<sequence length="92" mass="10177">MTPLEKTEALYRELVAGYGEGEDRELRAAAKLLMVALDRLKAHGGPGWQGMVDEYLIMLRNDPERFDRMLESNRGHSKRVSTGADGSGSLIA</sequence>
<dbReference type="Proteomes" id="UP000483379">
    <property type="component" value="Unassembled WGS sequence"/>
</dbReference>
<evidence type="ECO:0000256" key="1">
    <source>
        <dbReference type="SAM" id="MobiDB-lite"/>
    </source>
</evidence>
<dbReference type="AlphaFoldDB" id="A0A6M0K4X5"/>
<gene>
    <name evidence="2" type="ORF">G3446_21815</name>
</gene>
<comment type="caution">
    <text evidence="2">The sequence shown here is derived from an EMBL/GenBank/DDBJ whole genome shotgun (WGS) entry which is preliminary data.</text>
</comment>
<feature type="region of interest" description="Disordered" evidence="1">
    <location>
        <begin position="71"/>
        <end position="92"/>
    </location>
</feature>
<reference evidence="2 3" key="1">
    <citation type="submission" date="2020-02" db="EMBL/GenBank/DDBJ databases">
        <title>Genome sequences of Thiorhodococcus mannitoliphagus and Thiorhodococcus minor, purple sulfur photosynthetic bacteria in the gammaproteobacterial family, Chromatiaceae.</title>
        <authorList>
            <person name="Aviles F.A."/>
            <person name="Meyer T.E."/>
            <person name="Kyndt J.A."/>
        </authorList>
    </citation>
    <scope>NUCLEOTIDE SEQUENCE [LARGE SCALE GENOMIC DNA]</scope>
    <source>
        <strain evidence="2 3">DSM 11518</strain>
    </source>
</reference>
<evidence type="ECO:0000313" key="2">
    <source>
        <dbReference type="EMBL" id="NEV64479.1"/>
    </source>
</evidence>
<dbReference type="RefSeq" id="WP_164455265.1">
    <property type="nucleotide sequence ID" value="NZ_JAAIJQ010000093.1"/>
</dbReference>
<name>A0A6M0K4X5_9GAMM</name>
<accession>A0A6M0K4X5</accession>
<dbReference type="EMBL" id="JAAIJQ010000093">
    <property type="protein sequence ID" value="NEV64479.1"/>
    <property type="molecule type" value="Genomic_DNA"/>
</dbReference>
<proteinExistence type="predicted"/>
<protein>
    <submittedName>
        <fullName evidence="2">Uncharacterized protein</fullName>
    </submittedName>
</protein>
<organism evidence="2 3">
    <name type="scientific">Thiorhodococcus minor</name>
    <dbReference type="NCBI Taxonomy" id="57489"/>
    <lineage>
        <taxon>Bacteria</taxon>
        <taxon>Pseudomonadati</taxon>
        <taxon>Pseudomonadota</taxon>
        <taxon>Gammaproteobacteria</taxon>
        <taxon>Chromatiales</taxon>
        <taxon>Chromatiaceae</taxon>
        <taxon>Thiorhodococcus</taxon>
    </lineage>
</organism>
<evidence type="ECO:0000313" key="3">
    <source>
        <dbReference type="Proteomes" id="UP000483379"/>
    </source>
</evidence>
<keyword evidence="3" id="KW-1185">Reference proteome</keyword>